<dbReference type="PANTHER" id="PTHR12526">
    <property type="entry name" value="GLYCOSYLTRANSFERASE"/>
    <property type="match status" value="1"/>
</dbReference>
<dbReference type="Proteomes" id="UP001597260">
    <property type="component" value="Unassembled WGS sequence"/>
</dbReference>
<dbReference type="PANTHER" id="PTHR12526:SF636">
    <property type="entry name" value="BLL3647 PROTEIN"/>
    <property type="match status" value="1"/>
</dbReference>
<proteinExistence type="predicted"/>
<keyword evidence="5" id="KW-1185">Reference proteome</keyword>
<accession>A0ABW3YAX9</accession>
<feature type="domain" description="Glycosyltransferase subfamily 4-like N-terminal" evidence="3">
    <location>
        <begin position="47"/>
        <end position="158"/>
    </location>
</feature>
<dbReference type="SUPFAM" id="SSF53756">
    <property type="entry name" value="UDP-Glycosyltransferase/glycogen phosphorylase"/>
    <property type="match status" value="1"/>
</dbReference>
<reference evidence="5" key="1">
    <citation type="journal article" date="2019" name="Int. J. Syst. Evol. Microbiol.">
        <title>The Global Catalogue of Microorganisms (GCM) 10K type strain sequencing project: providing services to taxonomists for standard genome sequencing and annotation.</title>
        <authorList>
            <consortium name="The Broad Institute Genomics Platform"/>
            <consortium name="The Broad Institute Genome Sequencing Center for Infectious Disease"/>
            <person name="Wu L."/>
            <person name="Ma J."/>
        </authorList>
    </citation>
    <scope>NUCLEOTIDE SEQUENCE [LARGE SCALE GENOMIC DNA]</scope>
    <source>
        <strain evidence="5">JCM 31037</strain>
    </source>
</reference>
<keyword evidence="2 4" id="KW-0808">Transferase</keyword>
<evidence type="ECO:0000259" key="3">
    <source>
        <dbReference type="Pfam" id="PF13439"/>
    </source>
</evidence>
<organism evidence="4 5">
    <name type="scientific">Micromonospora sonneratiae</name>
    <dbReference type="NCBI Taxonomy" id="1184706"/>
    <lineage>
        <taxon>Bacteria</taxon>
        <taxon>Bacillati</taxon>
        <taxon>Actinomycetota</taxon>
        <taxon>Actinomycetes</taxon>
        <taxon>Micromonosporales</taxon>
        <taxon>Micromonosporaceae</taxon>
        <taxon>Micromonospora</taxon>
    </lineage>
</organism>
<evidence type="ECO:0000256" key="2">
    <source>
        <dbReference type="ARBA" id="ARBA00022679"/>
    </source>
</evidence>
<dbReference type="EC" id="2.4.-.-" evidence="4"/>
<dbReference type="Pfam" id="PF13692">
    <property type="entry name" value="Glyco_trans_1_4"/>
    <property type="match status" value="1"/>
</dbReference>
<protein>
    <submittedName>
        <fullName evidence="4">Glycosyltransferase</fullName>
        <ecNumber evidence="4">2.4.-.-</ecNumber>
    </submittedName>
</protein>
<keyword evidence="1 4" id="KW-0328">Glycosyltransferase</keyword>
<comment type="caution">
    <text evidence="4">The sequence shown here is derived from an EMBL/GenBank/DDBJ whole genome shotgun (WGS) entry which is preliminary data.</text>
</comment>
<sequence length="347" mass="38134">MTAASGARPQALPPARPLRILAVTNLWPENGSYRGIFVQRQVSAVRALGHHVDVEVIAQSRGKHDYFTAVPRVRRRARQGDYDIVHVHYGMAAPAARLTGHPATVLSLYGSDINVPRQRLMTRLGWGTSRARIYVSRRLAETAGDPEGHVIANGVNFELFQPSDRLAVRQKLGIAPTAKVVLFGADPARPVKNYGLFREVIAELQRRDDSVQELVLHAEGQSETDLVRKYDAADVLLFTSHRGSEGSPTVVKEAVAMGLPVVSVDVGDVAEVLDGVRPSAVVRYPTGPLEGMTHTRLVAELADRTAEILTDGRRADGREQVSWLDERLVAQRITEVYRTVLASSPRR</sequence>
<dbReference type="RefSeq" id="WP_377568454.1">
    <property type="nucleotide sequence ID" value="NZ_JBHTMP010000008.1"/>
</dbReference>
<dbReference type="Gene3D" id="3.40.50.2000">
    <property type="entry name" value="Glycogen Phosphorylase B"/>
    <property type="match status" value="2"/>
</dbReference>
<dbReference type="GO" id="GO:0016757">
    <property type="term" value="F:glycosyltransferase activity"/>
    <property type="evidence" value="ECO:0007669"/>
    <property type="project" value="UniProtKB-KW"/>
</dbReference>
<evidence type="ECO:0000256" key="1">
    <source>
        <dbReference type="ARBA" id="ARBA00022676"/>
    </source>
</evidence>
<dbReference type="InterPro" id="IPR028098">
    <property type="entry name" value="Glyco_trans_4-like_N"/>
</dbReference>
<gene>
    <name evidence="4" type="ORF">ACFQ4H_07550</name>
</gene>
<evidence type="ECO:0000313" key="5">
    <source>
        <dbReference type="Proteomes" id="UP001597260"/>
    </source>
</evidence>
<name>A0ABW3YAX9_9ACTN</name>
<evidence type="ECO:0000313" key="4">
    <source>
        <dbReference type="EMBL" id="MFD1320938.1"/>
    </source>
</evidence>
<dbReference type="EMBL" id="JBHTMP010000008">
    <property type="protein sequence ID" value="MFD1320938.1"/>
    <property type="molecule type" value="Genomic_DNA"/>
</dbReference>
<dbReference type="Pfam" id="PF13439">
    <property type="entry name" value="Glyco_transf_4"/>
    <property type="match status" value="1"/>
</dbReference>